<accession>A0A5J4VLB4</accession>
<dbReference type="EMBL" id="SNRW01006280">
    <property type="protein sequence ID" value="KAA6383372.1"/>
    <property type="molecule type" value="Genomic_DNA"/>
</dbReference>
<reference evidence="1 2" key="1">
    <citation type="submission" date="2019-03" db="EMBL/GenBank/DDBJ databases">
        <title>Single cell metagenomics reveals metabolic interactions within the superorganism composed of flagellate Streblomastix strix and complex community of Bacteroidetes bacteria on its surface.</title>
        <authorList>
            <person name="Treitli S.C."/>
            <person name="Kolisko M."/>
            <person name="Husnik F."/>
            <person name="Keeling P."/>
            <person name="Hampl V."/>
        </authorList>
    </citation>
    <scope>NUCLEOTIDE SEQUENCE [LARGE SCALE GENOMIC DNA]</scope>
    <source>
        <strain evidence="1">ST1C</strain>
    </source>
</reference>
<proteinExistence type="predicted"/>
<dbReference type="AlphaFoldDB" id="A0A5J4VLB4"/>
<protein>
    <submittedName>
        <fullName evidence="1">Uncharacterized protein</fullName>
    </submittedName>
</protein>
<evidence type="ECO:0000313" key="1">
    <source>
        <dbReference type="EMBL" id="KAA6383372.1"/>
    </source>
</evidence>
<evidence type="ECO:0000313" key="2">
    <source>
        <dbReference type="Proteomes" id="UP000324800"/>
    </source>
</evidence>
<name>A0A5J4VLB4_9EUKA</name>
<feature type="non-terminal residue" evidence="1">
    <location>
        <position position="1"/>
    </location>
</feature>
<comment type="caution">
    <text evidence="1">The sequence shown here is derived from an EMBL/GenBank/DDBJ whole genome shotgun (WGS) entry which is preliminary data.</text>
</comment>
<dbReference type="Proteomes" id="UP000324800">
    <property type="component" value="Unassembled WGS sequence"/>
</dbReference>
<organism evidence="1 2">
    <name type="scientific">Streblomastix strix</name>
    <dbReference type="NCBI Taxonomy" id="222440"/>
    <lineage>
        <taxon>Eukaryota</taxon>
        <taxon>Metamonada</taxon>
        <taxon>Preaxostyla</taxon>
        <taxon>Oxymonadida</taxon>
        <taxon>Streblomastigidae</taxon>
        <taxon>Streblomastix</taxon>
    </lineage>
</organism>
<sequence length="353" mass="38646">TGEVLIESLPTLNGTATVDDETYHVFPISYFDALKTTKALNDSEVGCEFVSTSHEYLYYALYGYAAYAITGEDIAPSLTGLLKNEPDIIIVENAPFDYPDTKITKLCAFPEYVDIEEKDYSSLSYTTYSLSKSGIVDSKCIPNTEVPLDASTCAATDVDYEPVLVGYDEGLSGSLDETQIKDLLIRFGPVHYSYDDDYSYEYGLIIGWKKEDSVDKWAKITIDEGAYKLTYSAIKVGAYYDVLLIFNHDTTVLPPTKKPICTTGKFPTPDGCRCAPGDAICEAGPVTPVPEICTAKDKPSALCKCPEVKEGDYTKAQCEEDKASTEKESTGSVRMTLGMIAVAVVLPALTLLW</sequence>
<gene>
    <name evidence="1" type="ORF">EZS28_021100</name>
</gene>